<evidence type="ECO:0000256" key="2">
    <source>
        <dbReference type="ARBA" id="ARBA00022475"/>
    </source>
</evidence>
<dbReference type="eggNOG" id="ENOG502S92W">
    <property type="taxonomic scope" value="Eukaryota"/>
</dbReference>
<dbReference type="HOGENOM" id="CLU_070647_3_1_1"/>
<dbReference type="EMBL" id="KI545864">
    <property type="protein sequence ID" value="EST07185.1"/>
    <property type="molecule type" value="Genomic_DNA"/>
</dbReference>
<dbReference type="CDD" id="cd21176">
    <property type="entry name" value="LPMO_auxiliary-like"/>
    <property type="match status" value="1"/>
</dbReference>
<feature type="domain" description="Copper acquisition factor BIM1-like" evidence="10">
    <location>
        <begin position="20"/>
        <end position="160"/>
    </location>
</feature>
<gene>
    <name evidence="11" type="ORF">PSEUBRA_SCAF21g03415</name>
</gene>
<dbReference type="Proteomes" id="UP000019377">
    <property type="component" value="Unassembled WGS sequence"/>
</dbReference>
<feature type="compositionally biased region" description="Low complexity" evidence="8">
    <location>
        <begin position="174"/>
        <end position="191"/>
    </location>
</feature>
<dbReference type="STRING" id="1365824.V5EQ01"/>
<keyword evidence="3" id="KW-0336">GPI-anchor</keyword>
<accession>V5EQ01</accession>
<evidence type="ECO:0000256" key="4">
    <source>
        <dbReference type="ARBA" id="ARBA00022729"/>
    </source>
</evidence>
<dbReference type="GO" id="GO:0005886">
    <property type="term" value="C:plasma membrane"/>
    <property type="evidence" value="ECO:0007669"/>
    <property type="project" value="UniProtKB-SubCell"/>
</dbReference>
<keyword evidence="12" id="KW-1185">Reference proteome</keyword>
<evidence type="ECO:0000313" key="11">
    <source>
        <dbReference type="EMBL" id="EST07185.1"/>
    </source>
</evidence>
<dbReference type="InterPro" id="IPR046936">
    <property type="entry name" value="BIM1-like"/>
</dbReference>
<keyword evidence="6" id="KW-0325">Glycoprotein</keyword>
<evidence type="ECO:0000256" key="6">
    <source>
        <dbReference type="ARBA" id="ARBA00023180"/>
    </source>
</evidence>
<evidence type="ECO:0000256" key="1">
    <source>
        <dbReference type="ARBA" id="ARBA00004609"/>
    </source>
</evidence>
<evidence type="ECO:0000256" key="3">
    <source>
        <dbReference type="ARBA" id="ARBA00022622"/>
    </source>
</evidence>
<dbReference type="PANTHER" id="PTHR34992">
    <property type="entry name" value="HYPHAL ANASTAMOSIS-7 PROTEIN"/>
    <property type="match status" value="1"/>
</dbReference>
<protein>
    <recommendedName>
        <fullName evidence="10">Copper acquisition factor BIM1-like domain-containing protein</fullName>
    </recommendedName>
</protein>
<comment type="subcellular location">
    <subcellularLocation>
        <location evidence="1">Cell membrane</location>
        <topology evidence="1">Lipid-anchor</topology>
        <topology evidence="1">GPI-anchor</topology>
    </subcellularLocation>
</comment>
<organism evidence="11 12">
    <name type="scientific">Kalmanozyma brasiliensis (strain GHG001)</name>
    <name type="common">Yeast</name>
    <name type="synonym">Pseudozyma brasiliensis</name>
    <dbReference type="NCBI Taxonomy" id="1365824"/>
    <lineage>
        <taxon>Eukaryota</taxon>
        <taxon>Fungi</taxon>
        <taxon>Dikarya</taxon>
        <taxon>Basidiomycota</taxon>
        <taxon>Ustilaginomycotina</taxon>
        <taxon>Ustilaginomycetes</taxon>
        <taxon>Ustilaginales</taxon>
        <taxon>Ustilaginaceae</taxon>
        <taxon>Kalmanozyma</taxon>
    </lineage>
</organism>
<name>V5EQ01_KALBG</name>
<evidence type="ECO:0000256" key="5">
    <source>
        <dbReference type="ARBA" id="ARBA00023136"/>
    </source>
</evidence>
<dbReference type="GO" id="GO:0098552">
    <property type="term" value="C:side of membrane"/>
    <property type="evidence" value="ECO:0007669"/>
    <property type="project" value="UniProtKB-KW"/>
</dbReference>
<proteinExistence type="predicted"/>
<evidence type="ECO:0000259" key="10">
    <source>
        <dbReference type="Pfam" id="PF20238"/>
    </source>
</evidence>
<dbReference type="InterPro" id="IPR046530">
    <property type="entry name" value="BIM1-like_dom"/>
</dbReference>
<dbReference type="AlphaFoldDB" id="V5EQ01"/>
<dbReference type="OMA" id="FCFHANA"/>
<feature type="chain" id="PRO_5004732606" description="Copper acquisition factor BIM1-like domain-containing protein" evidence="9">
    <location>
        <begin position="21"/>
        <end position="223"/>
    </location>
</feature>
<dbReference type="Pfam" id="PF20238">
    <property type="entry name" value="BIM1-like_dom"/>
    <property type="match status" value="1"/>
</dbReference>
<evidence type="ECO:0000256" key="7">
    <source>
        <dbReference type="ARBA" id="ARBA00023288"/>
    </source>
</evidence>
<evidence type="ECO:0000256" key="9">
    <source>
        <dbReference type="SAM" id="SignalP"/>
    </source>
</evidence>
<reference evidence="12" key="1">
    <citation type="journal article" date="2013" name="Genome Announc.">
        <title>Draft genome sequence of Pseudozyma brasiliensis sp. nov. strain GHG001, a high producer of endo-1,4-xylanase isolated from an insect pest of sugarcane.</title>
        <authorList>
            <person name="Oliveira J.V.D.C."/>
            <person name="dos Santos R.A.C."/>
            <person name="Borges T.A."/>
            <person name="Riano-Pachon D.M."/>
            <person name="Goldman G.H."/>
        </authorList>
    </citation>
    <scope>NUCLEOTIDE SEQUENCE [LARGE SCALE GENOMIC DNA]</scope>
    <source>
        <strain evidence="12">GHG001</strain>
    </source>
</reference>
<keyword evidence="5" id="KW-0472">Membrane</keyword>
<evidence type="ECO:0000313" key="12">
    <source>
        <dbReference type="Proteomes" id="UP000019377"/>
    </source>
</evidence>
<dbReference type="RefSeq" id="XP_016292174.1">
    <property type="nucleotide sequence ID" value="XM_016436459.1"/>
</dbReference>
<evidence type="ECO:0000256" key="8">
    <source>
        <dbReference type="SAM" id="MobiDB-lite"/>
    </source>
</evidence>
<keyword evidence="7" id="KW-0449">Lipoprotein</keyword>
<feature type="region of interest" description="Disordered" evidence="8">
    <location>
        <begin position="163"/>
        <end position="197"/>
    </location>
</feature>
<dbReference type="GeneID" id="27419097"/>
<sequence>MKFLTTTTLAVLALASSTLAHFTLDYPLTRGFDEDLENNNFCGGFSNPLLPRQPWYYRNGPVSIDSHHDAATVNIYISYSLPNSSQSFLAAPPLRQDLAIKGEGEFCFHANATAAGTGAGTNATLMVEFISNVHGHLYQCSDVVFTDDASVGSNVTCTDSLTAAASSGGGEENTTTTTSSTSPAAQTSAPARSNSNGAEGTVRSMGWFAAVVPVFVAGALSLA</sequence>
<keyword evidence="4 9" id="KW-0732">Signal</keyword>
<dbReference type="OrthoDB" id="2146436at2759"/>
<dbReference type="PANTHER" id="PTHR34992:SF11">
    <property type="entry name" value="COPPER ACQUISITION FACTOR BIM1-LIKE DOMAIN-CONTAINING PROTEIN"/>
    <property type="match status" value="1"/>
</dbReference>
<keyword evidence="2" id="KW-1003">Cell membrane</keyword>
<feature type="signal peptide" evidence="9">
    <location>
        <begin position="1"/>
        <end position="20"/>
    </location>
</feature>